<dbReference type="InterPro" id="IPR003121">
    <property type="entry name" value="SWIB_MDM2_domain"/>
</dbReference>
<dbReference type="InterPro" id="IPR036885">
    <property type="entry name" value="SWIB_MDM2_dom_sf"/>
</dbReference>
<dbReference type="SMART" id="SM00151">
    <property type="entry name" value="SWIB"/>
    <property type="match status" value="1"/>
</dbReference>
<protein>
    <recommendedName>
        <fullName evidence="2">SWIB domain-containing protein</fullName>
    </recommendedName>
</protein>
<dbReference type="Pfam" id="PF02201">
    <property type="entry name" value="SWIB"/>
    <property type="match status" value="1"/>
</dbReference>
<evidence type="ECO:0000259" key="2">
    <source>
        <dbReference type="SMART" id="SM00151"/>
    </source>
</evidence>
<accession>A0A8J5FKP5</accession>
<proteinExistence type="predicted"/>
<dbReference type="Proteomes" id="UP000734854">
    <property type="component" value="Unassembled WGS sequence"/>
</dbReference>
<dbReference type="AlphaFoldDB" id="A0A8J5FKP5"/>
<feature type="region of interest" description="Disordered" evidence="1">
    <location>
        <begin position="24"/>
        <end position="55"/>
    </location>
</feature>
<evidence type="ECO:0000256" key="1">
    <source>
        <dbReference type="SAM" id="MobiDB-lite"/>
    </source>
</evidence>
<reference evidence="3 4" key="1">
    <citation type="submission" date="2020-08" db="EMBL/GenBank/DDBJ databases">
        <title>Plant Genome Project.</title>
        <authorList>
            <person name="Zhang R.-G."/>
        </authorList>
    </citation>
    <scope>NUCLEOTIDE SEQUENCE [LARGE SCALE GENOMIC DNA]</scope>
    <source>
        <tissue evidence="3">Rhizome</tissue>
    </source>
</reference>
<dbReference type="Gene3D" id="1.10.245.10">
    <property type="entry name" value="SWIB/MDM2 domain"/>
    <property type="match status" value="1"/>
</dbReference>
<gene>
    <name evidence="3" type="ORF">ZIOFF_051671</name>
</gene>
<feature type="domain" description="SWIB" evidence="2">
    <location>
        <begin position="51"/>
        <end position="99"/>
    </location>
</feature>
<sequence>MAAATGFLTAFSVGDLASPITLPRRATRRAPAAAEAGTDEAEKKKKKQWGITKPRPVSPQLQAVVGEVEIPRTQALKKIWAYIKENNLQVPLFFSSFSDALDDF</sequence>
<dbReference type="SUPFAM" id="SSF47592">
    <property type="entry name" value="SWIB/MDM2 domain"/>
    <property type="match status" value="1"/>
</dbReference>
<dbReference type="InterPro" id="IPR019835">
    <property type="entry name" value="SWIB_domain"/>
</dbReference>
<organism evidence="3 4">
    <name type="scientific">Zingiber officinale</name>
    <name type="common">Ginger</name>
    <name type="synonym">Amomum zingiber</name>
    <dbReference type="NCBI Taxonomy" id="94328"/>
    <lineage>
        <taxon>Eukaryota</taxon>
        <taxon>Viridiplantae</taxon>
        <taxon>Streptophyta</taxon>
        <taxon>Embryophyta</taxon>
        <taxon>Tracheophyta</taxon>
        <taxon>Spermatophyta</taxon>
        <taxon>Magnoliopsida</taxon>
        <taxon>Liliopsida</taxon>
        <taxon>Zingiberales</taxon>
        <taxon>Zingiberaceae</taxon>
        <taxon>Zingiber</taxon>
    </lineage>
</organism>
<evidence type="ECO:0000313" key="3">
    <source>
        <dbReference type="EMBL" id="KAG6490375.1"/>
    </source>
</evidence>
<evidence type="ECO:0000313" key="4">
    <source>
        <dbReference type="Proteomes" id="UP000734854"/>
    </source>
</evidence>
<keyword evidence="4" id="KW-1185">Reference proteome</keyword>
<comment type="caution">
    <text evidence="3">The sequence shown here is derived from an EMBL/GenBank/DDBJ whole genome shotgun (WGS) entry which is preliminary data.</text>
</comment>
<dbReference type="CDD" id="cd10567">
    <property type="entry name" value="SWIB-MDM2_like"/>
    <property type="match status" value="1"/>
</dbReference>
<name>A0A8J5FKP5_ZINOF</name>
<dbReference type="EMBL" id="JACMSC010000014">
    <property type="protein sequence ID" value="KAG6490375.1"/>
    <property type="molecule type" value="Genomic_DNA"/>
</dbReference>
<dbReference type="PANTHER" id="PTHR13844">
    <property type="entry name" value="SWI/SNF-RELATED MATRIX-ASSOCIATED ACTIN-DEPENDENT REGULATOR OF CHROMATIN SUBFAMILY D"/>
    <property type="match status" value="1"/>
</dbReference>